<accession>A0A9P4JW42</accession>
<proteinExistence type="predicted"/>
<name>A0A9P4JW42_9PLEO</name>
<dbReference type="SUPFAM" id="SSF51182">
    <property type="entry name" value="RmlC-like cupins"/>
    <property type="match status" value="1"/>
</dbReference>
<reference evidence="2" key="1">
    <citation type="journal article" date="2020" name="Stud. Mycol.">
        <title>101 Dothideomycetes genomes: A test case for predicting lifestyles and emergence of pathogens.</title>
        <authorList>
            <person name="Haridas S."/>
            <person name="Albert R."/>
            <person name="Binder M."/>
            <person name="Bloem J."/>
            <person name="LaButti K."/>
            <person name="Salamov A."/>
            <person name="Andreopoulos B."/>
            <person name="Baker S."/>
            <person name="Barry K."/>
            <person name="Bills G."/>
            <person name="Bluhm B."/>
            <person name="Cannon C."/>
            <person name="Castanera R."/>
            <person name="Culley D."/>
            <person name="Daum C."/>
            <person name="Ezra D."/>
            <person name="Gonzalez J."/>
            <person name="Henrissat B."/>
            <person name="Kuo A."/>
            <person name="Liang C."/>
            <person name="Lipzen A."/>
            <person name="Lutzoni F."/>
            <person name="Magnuson J."/>
            <person name="Mondo S."/>
            <person name="Nolan M."/>
            <person name="Ohm R."/>
            <person name="Pangilinan J."/>
            <person name="Park H.-J."/>
            <person name="Ramirez L."/>
            <person name="Alfaro M."/>
            <person name="Sun H."/>
            <person name="Tritt A."/>
            <person name="Yoshinaga Y."/>
            <person name="Zwiers L.-H."/>
            <person name="Turgeon B."/>
            <person name="Goodwin S."/>
            <person name="Spatafora J."/>
            <person name="Crous P."/>
            <person name="Grigoriev I."/>
        </authorList>
    </citation>
    <scope>NUCLEOTIDE SEQUENCE [LARGE SCALE GENOMIC DNA]</scope>
    <source>
        <strain evidence="2">CBS 304.66</strain>
    </source>
</reference>
<dbReference type="EMBL" id="ML986795">
    <property type="protein sequence ID" value="KAF2258037.1"/>
    <property type="molecule type" value="Genomic_DNA"/>
</dbReference>
<gene>
    <name evidence="1" type="ORF">CC78DRAFT_556741</name>
</gene>
<evidence type="ECO:0000313" key="2">
    <source>
        <dbReference type="Proteomes" id="UP000800093"/>
    </source>
</evidence>
<dbReference type="InterPro" id="IPR014710">
    <property type="entry name" value="RmlC-like_jellyroll"/>
</dbReference>
<protein>
    <submittedName>
        <fullName evidence="1">RmlC-like cupin</fullName>
    </submittedName>
</protein>
<comment type="caution">
    <text evidence="1">The sequence shown here is derived from an EMBL/GenBank/DDBJ whole genome shotgun (WGS) entry which is preliminary data.</text>
</comment>
<keyword evidence="2" id="KW-1185">Reference proteome</keyword>
<evidence type="ECO:0000313" key="1">
    <source>
        <dbReference type="EMBL" id="KAF2258037.1"/>
    </source>
</evidence>
<dbReference type="OrthoDB" id="10263073at2759"/>
<organism evidence="1 2">
    <name type="scientific">Lojkania enalia</name>
    <dbReference type="NCBI Taxonomy" id="147567"/>
    <lineage>
        <taxon>Eukaryota</taxon>
        <taxon>Fungi</taxon>
        <taxon>Dikarya</taxon>
        <taxon>Ascomycota</taxon>
        <taxon>Pezizomycotina</taxon>
        <taxon>Dothideomycetes</taxon>
        <taxon>Pleosporomycetidae</taxon>
        <taxon>Pleosporales</taxon>
        <taxon>Pleosporales incertae sedis</taxon>
        <taxon>Lojkania</taxon>
    </lineage>
</organism>
<dbReference type="AlphaFoldDB" id="A0A9P4JW42"/>
<dbReference type="Proteomes" id="UP000800093">
    <property type="component" value="Unassembled WGS sequence"/>
</dbReference>
<sequence length="350" mass="39259">MSERCTYCLYLSTQASEDPAFSFHDPTKVKNPQLIGGGMTGPTDPDPRTEAYVASTATYLFHLLQMLEMLTMLCGLSGPPVIGMAWLEPAGLDSKTFASFRLQRLWAGVDVRLEPHAYRELHWYIQGDWTLMLNGSVRIQDNTFLVSELLECNPELAVAKNFCPSTENFKNLPDSQLKIFPGTPTPADIEQQNVTGPTSVIRKEFTYIYHFSKQEPYRVPGGAIKVIDLQTFPIVNTFSAALTIAYPGATREMHWHTTSDEWILFKAALVLLSTKRRRLAAFDFTASDVGFAPHYSDIGVNQWLGLVPIQIVKDHLNVGDQFLATLPKVEPFILPRNPNLETPNFTRNSS</sequence>
<dbReference type="InterPro" id="IPR011051">
    <property type="entry name" value="RmlC_Cupin_sf"/>
</dbReference>
<dbReference type="Gene3D" id="2.60.120.10">
    <property type="entry name" value="Jelly Rolls"/>
    <property type="match status" value="3"/>
</dbReference>